<evidence type="ECO:0000313" key="2">
    <source>
        <dbReference type="Proteomes" id="UP000078540"/>
    </source>
</evidence>
<dbReference type="EMBL" id="KQ976543">
    <property type="protein sequence ID" value="KYM81012.1"/>
    <property type="molecule type" value="Genomic_DNA"/>
</dbReference>
<dbReference type="AlphaFoldDB" id="A0A151I3A4"/>
<reference evidence="1 2" key="1">
    <citation type="submission" date="2015-09" db="EMBL/GenBank/DDBJ databases">
        <title>Atta colombica WGS genome.</title>
        <authorList>
            <person name="Nygaard S."/>
            <person name="Hu H."/>
            <person name="Boomsma J."/>
            <person name="Zhang G."/>
        </authorList>
    </citation>
    <scope>NUCLEOTIDE SEQUENCE [LARGE SCALE GENOMIC DNA]</scope>
    <source>
        <strain evidence="1">Treedump-2</strain>
        <tissue evidence="1">Whole body</tissue>
    </source>
</reference>
<evidence type="ECO:0000313" key="1">
    <source>
        <dbReference type="EMBL" id="KYM81012.1"/>
    </source>
</evidence>
<protein>
    <submittedName>
        <fullName evidence="1">Uncharacterized protein</fullName>
    </submittedName>
</protein>
<sequence length="87" mass="9654">MKITAGYSTFYCLTVEEDAINETRLMRHESATINIIVIVERKLQDGGSESGEAIKPGDIKFAIWETLHMHSTCVLASLNDHFAALSL</sequence>
<keyword evidence="2" id="KW-1185">Reference proteome</keyword>
<gene>
    <name evidence="1" type="ORF">ALC53_08576</name>
</gene>
<dbReference type="Proteomes" id="UP000078540">
    <property type="component" value="Unassembled WGS sequence"/>
</dbReference>
<proteinExistence type="predicted"/>
<organism evidence="1 2">
    <name type="scientific">Atta colombica</name>
    <dbReference type="NCBI Taxonomy" id="520822"/>
    <lineage>
        <taxon>Eukaryota</taxon>
        <taxon>Metazoa</taxon>
        <taxon>Ecdysozoa</taxon>
        <taxon>Arthropoda</taxon>
        <taxon>Hexapoda</taxon>
        <taxon>Insecta</taxon>
        <taxon>Pterygota</taxon>
        <taxon>Neoptera</taxon>
        <taxon>Endopterygota</taxon>
        <taxon>Hymenoptera</taxon>
        <taxon>Apocrita</taxon>
        <taxon>Aculeata</taxon>
        <taxon>Formicoidea</taxon>
        <taxon>Formicidae</taxon>
        <taxon>Myrmicinae</taxon>
        <taxon>Atta</taxon>
    </lineage>
</organism>
<name>A0A151I3A4_9HYME</name>
<accession>A0A151I3A4</accession>